<dbReference type="SMART" id="SM01329">
    <property type="entry name" value="Iso_dh"/>
    <property type="match status" value="1"/>
</dbReference>
<feature type="binding site" evidence="16">
    <location>
        <begin position="354"/>
        <end position="360"/>
    </location>
    <ligand>
        <name>NADP(+)</name>
        <dbReference type="ChEBI" id="CHEBI:58349"/>
    </ligand>
</feature>
<evidence type="ECO:0000313" key="23">
    <source>
        <dbReference type="Proteomes" id="UP000518605"/>
    </source>
</evidence>
<accession>A0A7W5G805</accession>
<feature type="binding site" evidence="15">
    <location>
        <position position="113"/>
    </location>
    <ligand>
        <name>D-threo-isocitrate</name>
        <dbReference type="ChEBI" id="CHEBI:15562"/>
    </ligand>
</feature>
<dbReference type="GO" id="GO:0004450">
    <property type="term" value="F:isocitrate dehydrogenase (NADP+) activity"/>
    <property type="evidence" value="ECO:0007669"/>
    <property type="project" value="UniProtKB-UniRule"/>
</dbReference>
<feature type="binding site" evidence="16">
    <location>
        <position position="410"/>
    </location>
    <ligand>
        <name>NADP(+)</name>
        <dbReference type="ChEBI" id="CHEBI:58349"/>
    </ligand>
</feature>
<feature type="site" description="Critical for catalysis" evidence="18">
    <location>
        <position position="160"/>
    </location>
</feature>
<dbReference type="GO" id="GO:0000287">
    <property type="term" value="F:magnesium ion binding"/>
    <property type="evidence" value="ECO:0007669"/>
    <property type="project" value="InterPro"/>
</dbReference>
<proteinExistence type="inferred from homology"/>
<dbReference type="InterPro" id="IPR024084">
    <property type="entry name" value="IsoPropMal-DH-like_dom"/>
</dbReference>
<feature type="binding site" evidence="16">
    <location>
        <position position="104"/>
    </location>
    <ligand>
        <name>NADP(+)</name>
        <dbReference type="ChEBI" id="CHEBI:58349"/>
    </ligand>
</feature>
<feature type="modified residue" description="N6-acetyllysine" evidence="19">
    <location>
        <position position="142"/>
    </location>
</feature>
<comment type="subunit">
    <text evidence="3">Homodimer.</text>
</comment>
<dbReference type="PANTHER" id="PTHR43504">
    <property type="entry name" value="ISOCITRATE DEHYDROGENASE [NADP]"/>
    <property type="match status" value="1"/>
</dbReference>
<evidence type="ECO:0000259" key="21">
    <source>
        <dbReference type="SMART" id="SM01329"/>
    </source>
</evidence>
<evidence type="ECO:0000256" key="9">
    <source>
        <dbReference type="ARBA" id="ARBA00022842"/>
    </source>
</evidence>
<dbReference type="Proteomes" id="UP000518605">
    <property type="component" value="Unassembled WGS sequence"/>
</dbReference>
<evidence type="ECO:0000256" key="18">
    <source>
        <dbReference type="PIRSR" id="PIRSR604439-4"/>
    </source>
</evidence>
<evidence type="ECO:0000256" key="3">
    <source>
        <dbReference type="ARBA" id="ARBA00011738"/>
    </source>
</evidence>
<evidence type="ECO:0000256" key="19">
    <source>
        <dbReference type="PIRSR" id="PIRSR604439-5"/>
    </source>
</evidence>
<sequence length="431" mass="47328">MAQFEKFALPTEGDQITIDNGVLNVPNNPIIPFIEGDGTGRDIWKASKRALDAAVEKAYNGEKKIAWYEVFAGEKAFNQYGEWLPADTLTAIREYIVAIKGPLTTPIGGGIRSLNVALRQELDLYTCLRPVRYFTGVPSPVKRPELVDMVIFRENTEDIYAGIEYQEGSAEVKKVIEFLQNEMGANKIRFPETSGIGIKPVSKEGSQRLVRAAIEYAIKHGKKSVTLVHKGNIMKYTEGAFKNWGYEVAEQEFANETFTWGEYDRIKEAEGTDAANKAQKDAEAAGKLIVKDAIADIALQQVLTRPTDFDVIATLNLNGDYLSDALAAQVGGIGIAPGANINYLTGHAIFEATHGTAPKYADLDVVNPGSVILSGVMLLEHLGWQEAADLIYKGMEASINNKTVTYDFARLMEGATEVKCSEFADQIIKNM</sequence>
<dbReference type="NCBIfam" id="TIGR00183">
    <property type="entry name" value="prok_nadp_idh"/>
    <property type="match status" value="1"/>
</dbReference>
<evidence type="ECO:0000256" key="2">
    <source>
        <dbReference type="ARBA" id="ARBA00007769"/>
    </source>
</evidence>
<keyword evidence="7 20" id="KW-0816">Tricarboxylic acid cycle</keyword>
<dbReference type="AlphaFoldDB" id="A0A7W5G805"/>
<evidence type="ECO:0000256" key="11">
    <source>
        <dbReference type="ARBA" id="ARBA00023002"/>
    </source>
</evidence>
<evidence type="ECO:0000256" key="17">
    <source>
        <dbReference type="PIRSR" id="PIRSR604439-3"/>
    </source>
</evidence>
<feature type="binding site" evidence="17">
    <location>
        <position position="320"/>
    </location>
    <ligand>
        <name>Mg(2+)</name>
        <dbReference type="ChEBI" id="CHEBI:18420"/>
    </ligand>
</feature>
<feature type="binding site" evidence="15">
    <location>
        <position position="119"/>
    </location>
    <ligand>
        <name>D-threo-isocitrate</name>
        <dbReference type="ChEBI" id="CHEBI:15562"/>
    </ligand>
</feature>
<protein>
    <recommendedName>
        <fullName evidence="5 20">Isocitrate dehydrogenase [NADP]</fullName>
        <ecNumber evidence="4 20">1.1.1.42</ecNumber>
    </recommendedName>
</protein>
<evidence type="ECO:0000256" key="1">
    <source>
        <dbReference type="ARBA" id="ARBA00001936"/>
    </source>
</evidence>
<reference evidence="22 23" key="1">
    <citation type="submission" date="2020-08" db="EMBL/GenBank/DDBJ databases">
        <title>Genomic Encyclopedia of Type Strains, Phase III (KMG-III): the genomes of soil and plant-associated and newly described type strains.</title>
        <authorList>
            <person name="Whitman W."/>
        </authorList>
    </citation>
    <scope>NUCLEOTIDE SEQUENCE [LARGE SCALE GENOMIC DNA]</scope>
    <source>
        <strain evidence="22 23">CECT 8234</strain>
    </source>
</reference>
<evidence type="ECO:0000256" key="8">
    <source>
        <dbReference type="ARBA" id="ARBA00022723"/>
    </source>
</evidence>
<evidence type="ECO:0000256" key="7">
    <source>
        <dbReference type="ARBA" id="ARBA00022532"/>
    </source>
</evidence>
<dbReference type="RefSeq" id="WP_183557495.1">
    <property type="nucleotide sequence ID" value="NZ_CBCSLB010000001.1"/>
</dbReference>
<organism evidence="22 23">
    <name type="scientific">Paenibacillus endophyticus</name>
    <dbReference type="NCBI Taxonomy" id="1294268"/>
    <lineage>
        <taxon>Bacteria</taxon>
        <taxon>Bacillati</taxon>
        <taxon>Bacillota</taxon>
        <taxon>Bacilli</taxon>
        <taxon>Bacillales</taxon>
        <taxon>Paenibacillaceae</taxon>
        <taxon>Paenibacillus</taxon>
    </lineage>
</organism>
<dbReference type="EC" id="1.1.1.42" evidence="4 20"/>
<dbReference type="EMBL" id="JACHXW010000001">
    <property type="protein sequence ID" value="MBB3150116.1"/>
    <property type="molecule type" value="Genomic_DNA"/>
</dbReference>
<dbReference type="GO" id="GO:0006097">
    <property type="term" value="P:glyoxylate cycle"/>
    <property type="evidence" value="ECO:0007669"/>
    <property type="project" value="UniProtKB-KW"/>
</dbReference>
<dbReference type="Gene3D" id="3.40.718.10">
    <property type="entry name" value="Isopropylmalate Dehydrogenase"/>
    <property type="match status" value="1"/>
</dbReference>
<evidence type="ECO:0000256" key="14">
    <source>
        <dbReference type="ARBA" id="ARBA00046127"/>
    </source>
</evidence>
<evidence type="ECO:0000256" key="13">
    <source>
        <dbReference type="ARBA" id="ARBA00023554"/>
    </source>
</evidence>
<comment type="caution">
    <text evidence="22">The sequence shown here is derived from an EMBL/GenBank/DDBJ whole genome shotgun (WGS) entry which is preliminary data.</text>
</comment>
<keyword evidence="10 16" id="KW-0521">NADP</keyword>
<dbReference type="PANTHER" id="PTHR43504:SF1">
    <property type="entry name" value="ISOCITRATE DEHYDROGENASE [NADP]"/>
    <property type="match status" value="1"/>
</dbReference>
<keyword evidence="12 17" id="KW-0464">Manganese</keyword>
<dbReference type="GO" id="GO:0051287">
    <property type="term" value="F:NAD binding"/>
    <property type="evidence" value="ECO:0007669"/>
    <property type="project" value="InterPro"/>
</dbReference>
<keyword evidence="6 20" id="KW-0329">Glyoxylate bypass</keyword>
<feature type="binding site" evidence="15">
    <location>
        <position position="129"/>
    </location>
    <ligand>
        <name>D-threo-isocitrate</name>
        <dbReference type="ChEBI" id="CHEBI:15562"/>
    </ligand>
</feature>
<evidence type="ECO:0000313" key="22">
    <source>
        <dbReference type="EMBL" id="MBB3150116.1"/>
    </source>
</evidence>
<keyword evidence="11 22" id="KW-0560">Oxidoreductase</keyword>
<evidence type="ECO:0000256" key="4">
    <source>
        <dbReference type="ARBA" id="ARBA00013013"/>
    </source>
</evidence>
<keyword evidence="23" id="KW-1185">Reference proteome</keyword>
<feature type="binding site" evidence="15">
    <location>
        <position position="153"/>
    </location>
    <ligand>
        <name>D-threo-isocitrate</name>
        <dbReference type="ChEBI" id="CHEBI:15562"/>
    </ligand>
</feature>
<dbReference type="NCBIfam" id="NF005425">
    <property type="entry name" value="PRK07006.1"/>
    <property type="match status" value="1"/>
</dbReference>
<evidence type="ECO:0000256" key="16">
    <source>
        <dbReference type="PIRSR" id="PIRSR604439-2"/>
    </source>
</evidence>
<comment type="similarity">
    <text evidence="2">Belongs to the isocitrate and isopropylmalate dehydrogenases family.</text>
</comment>
<comment type="catalytic activity">
    <reaction evidence="13">
        <text>D-threo-isocitrate + NADP(+) = 2-oxoglutarate + CO2 + NADPH</text>
        <dbReference type="Rhea" id="RHEA:19629"/>
        <dbReference type="ChEBI" id="CHEBI:15562"/>
        <dbReference type="ChEBI" id="CHEBI:16526"/>
        <dbReference type="ChEBI" id="CHEBI:16810"/>
        <dbReference type="ChEBI" id="CHEBI:57783"/>
        <dbReference type="ChEBI" id="CHEBI:58349"/>
        <dbReference type="EC" id="1.1.1.42"/>
    </reaction>
</comment>
<dbReference type="PROSITE" id="PS00470">
    <property type="entry name" value="IDH_IMDH"/>
    <property type="match status" value="1"/>
</dbReference>
<feature type="binding site" evidence="16">
    <location>
        <position position="367"/>
    </location>
    <ligand>
        <name>NADP(+)</name>
        <dbReference type="ChEBI" id="CHEBI:58349"/>
    </ligand>
</feature>
<dbReference type="Pfam" id="PF00180">
    <property type="entry name" value="Iso_dh"/>
    <property type="match status" value="1"/>
</dbReference>
<evidence type="ECO:0000256" key="15">
    <source>
        <dbReference type="PIRSR" id="PIRSR604439-1"/>
    </source>
</evidence>
<evidence type="ECO:0000256" key="20">
    <source>
        <dbReference type="RuleBase" id="RU004446"/>
    </source>
</evidence>
<feature type="modified residue" description="N6-succinyllysine" evidence="19">
    <location>
        <position position="242"/>
    </location>
</feature>
<feature type="modified residue" description="Phosphoserine" evidence="19">
    <location>
        <position position="113"/>
    </location>
</feature>
<dbReference type="GO" id="GO:0006099">
    <property type="term" value="P:tricarboxylic acid cycle"/>
    <property type="evidence" value="ECO:0007669"/>
    <property type="project" value="UniProtKB-UniRule"/>
</dbReference>
<feature type="binding site" evidence="15">
    <location>
        <position position="115"/>
    </location>
    <ligand>
        <name>D-threo-isocitrate</name>
        <dbReference type="ChEBI" id="CHEBI:15562"/>
    </ligand>
</feature>
<keyword evidence="8 20" id="KW-0479">Metal-binding</keyword>
<feature type="binding site" evidence="16">
    <location>
        <position position="406"/>
    </location>
    <ligand>
        <name>NADP(+)</name>
        <dbReference type="ChEBI" id="CHEBI:58349"/>
    </ligand>
</feature>
<feature type="site" description="Critical for catalysis" evidence="18">
    <location>
        <position position="230"/>
    </location>
</feature>
<evidence type="ECO:0000256" key="12">
    <source>
        <dbReference type="ARBA" id="ARBA00023211"/>
    </source>
</evidence>
<evidence type="ECO:0000256" key="6">
    <source>
        <dbReference type="ARBA" id="ARBA00022435"/>
    </source>
</evidence>
<gene>
    <name evidence="22" type="ORF">FHS16_000148</name>
</gene>
<comment type="function">
    <text evidence="14">Catalyzes the oxidative decarboxylation of isocitrate to 2-oxoglutarate and carbon dioxide with the concomitant reduction of NADP(+).</text>
</comment>
<dbReference type="InterPro" id="IPR019818">
    <property type="entry name" value="IsoCit/isopropylmalate_DH_CS"/>
</dbReference>
<comment type="cofactor">
    <cofactor evidence="1">
        <name>Mn(2+)</name>
        <dbReference type="ChEBI" id="CHEBI:29035"/>
    </cofactor>
</comment>
<feature type="modified residue" description="N6-succinyllysine" evidence="19">
    <location>
        <position position="100"/>
    </location>
</feature>
<comment type="cofactor">
    <cofactor evidence="17">
        <name>Mg(2+)</name>
        <dbReference type="ChEBI" id="CHEBI:18420"/>
    </cofactor>
    <cofactor evidence="17">
        <name>Mn(2+)</name>
        <dbReference type="ChEBI" id="CHEBI:29035"/>
    </cofactor>
    <text evidence="17">Binds 1 Mg(2+) or Mn(2+) ion per subunit.</text>
</comment>
<evidence type="ECO:0000256" key="5">
    <source>
        <dbReference type="ARBA" id="ARBA00019562"/>
    </source>
</evidence>
<evidence type="ECO:0000256" key="10">
    <source>
        <dbReference type="ARBA" id="ARBA00022857"/>
    </source>
</evidence>
<name>A0A7W5G805_9BACL</name>
<dbReference type="InterPro" id="IPR004439">
    <property type="entry name" value="Isocitrate_DH_NADP_dimer_prok"/>
</dbReference>
<keyword evidence="9 17" id="KW-0460">Magnesium</keyword>
<dbReference type="SUPFAM" id="SSF53659">
    <property type="entry name" value="Isocitrate/Isopropylmalate dehydrogenase-like"/>
    <property type="match status" value="1"/>
</dbReference>
<feature type="domain" description="Isopropylmalate dehydrogenase-like" evidence="21">
    <location>
        <begin position="30"/>
        <end position="427"/>
    </location>
</feature>